<proteinExistence type="inferred from homology"/>
<name>A0A6B2LZP6_9BACT</name>
<protein>
    <submittedName>
        <fullName evidence="3">Type II toxin-antitoxin system RelE/ParE family toxin</fullName>
    </submittedName>
</protein>
<comment type="caution">
    <text evidence="3">The sequence shown here is derived from an EMBL/GenBank/DDBJ whole genome shotgun (WGS) entry which is preliminary data.</text>
</comment>
<dbReference type="NCBIfam" id="TIGR02385">
    <property type="entry name" value="RelE_StbE"/>
    <property type="match status" value="1"/>
</dbReference>
<evidence type="ECO:0000313" key="3">
    <source>
        <dbReference type="EMBL" id="NDV61923.1"/>
    </source>
</evidence>
<dbReference type="InterPro" id="IPR035093">
    <property type="entry name" value="RelE/ParE_toxin_dom_sf"/>
</dbReference>
<organism evidence="3 4">
    <name type="scientific">Oceanipulchritudo coccoides</name>
    <dbReference type="NCBI Taxonomy" id="2706888"/>
    <lineage>
        <taxon>Bacteria</taxon>
        <taxon>Pseudomonadati</taxon>
        <taxon>Verrucomicrobiota</taxon>
        <taxon>Opitutia</taxon>
        <taxon>Puniceicoccales</taxon>
        <taxon>Oceanipulchritudinaceae</taxon>
        <taxon>Oceanipulchritudo</taxon>
    </lineage>
</organism>
<dbReference type="AlphaFoldDB" id="A0A6B2LZP6"/>
<dbReference type="PANTHER" id="PTHR35601:SF1">
    <property type="entry name" value="TOXIN RELE"/>
    <property type="match status" value="1"/>
</dbReference>
<dbReference type="EMBL" id="JAAGNX010000002">
    <property type="protein sequence ID" value="NDV61923.1"/>
    <property type="molecule type" value="Genomic_DNA"/>
</dbReference>
<dbReference type="PANTHER" id="PTHR35601">
    <property type="entry name" value="TOXIN RELE"/>
    <property type="match status" value="1"/>
</dbReference>
<keyword evidence="2" id="KW-1277">Toxin-antitoxin system</keyword>
<dbReference type="SUPFAM" id="SSF143011">
    <property type="entry name" value="RelE-like"/>
    <property type="match status" value="1"/>
</dbReference>
<gene>
    <name evidence="3" type="ORF">G0Q06_05625</name>
</gene>
<dbReference type="Pfam" id="PF05016">
    <property type="entry name" value="ParE_toxin"/>
    <property type="match status" value="1"/>
</dbReference>
<evidence type="ECO:0000256" key="1">
    <source>
        <dbReference type="ARBA" id="ARBA00006226"/>
    </source>
</evidence>
<comment type="similarity">
    <text evidence="1">Belongs to the RelE toxin family.</text>
</comment>
<evidence type="ECO:0000256" key="2">
    <source>
        <dbReference type="ARBA" id="ARBA00022649"/>
    </source>
</evidence>
<reference evidence="3 4" key="1">
    <citation type="submission" date="2020-02" db="EMBL/GenBank/DDBJ databases">
        <title>Albibacoteraceae fam. nov., the first described family within the subdivision 4 Verrucomicrobia.</title>
        <authorList>
            <person name="Xi F."/>
        </authorList>
    </citation>
    <scope>NUCLEOTIDE SEQUENCE [LARGE SCALE GENOMIC DNA]</scope>
    <source>
        <strain evidence="3 4">CK1056</strain>
    </source>
</reference>
<sequence length="95" mass="11213">MSYKLLFLPSARKEWDKLGSTVREQFKKKLAERISDPVVPSDRLTGQKNYYKIKLRSSGYRLVYEVEKKTVSIFVIAVGKRDNSQVYKKALKRRR</sequence>
<accession>A0A6B2LZP6</accession>
<evidence type="ECO:0000313" key="4">
    <source>
        <dbReference type="Proteomes" id="UP000478417"/>
    </source>
</evidence>
<dbReference type="Proteomes" id="UP000478417">
    <property type="component" value="Unassembled WGS sequence"/>
</dbReference>
<dbReference type="Gene3D" id="3.30.2310.20">
    <property type="entry name" value="RelE-like"/>
    <property type="match status" value="1"/>
</dbReference>
<dbReference type="RefSeq" id="WP_163963364.1">
    <property type="nucleotide sequence ID" value="NZ_JAAGNX010000002.1"/>
</dbReference>
<dbReference type="InterPro" id="IPR007712">
    <property type="entry name" value="RelE/ParE_toxin"/>
</dbReference>
<keyword evidence="4" id="KW-1185">Reference proteome</keyword>